<dbReference type="SMART" id="SM00342">
    <property type="entry name" value="HTH_ARAC"/>
    <property type="match status" value="1"/>
</dbReference>
<dbReference type="InterPro" id="IPR037923">
    <property type="entry name" value="HTH-like"/>
</dbReference>
<dbReference type="Gene3D" id="2.60.120.10">
    <property type="entry name" value="Jelly Rolls"/>
    <property type="match status" value="1"/>
</dbReference>
<dbReference type="InterPro" id="IPR050204">
    <property type="entry name" value="AraC_XylS_family_regulators"/>
</dbReference>
<accession>A0A9D2TCF2</accession>
<dbReference type="Pfam" id="PF02311">
    <property type="entry name" value="AraC_binding"/>
    <property type="match status" value="1"/>
</dbReference>
<dbReference type="InterPro" id="IPR014710">
    <property type="entry name" value="RmlC-like_jellyroll"/>
</dbReference>
<keyword evidence="3" id="KW-0804">Transcription</keyword>
<gene>
    <name evidence="5" type="ORF">H9931_01340</name>
</gene>
<reference evidence="5" key="2">
    <citation type="submission" date="2021-04" db="EMBL/GenBank/DDBJ databases">
        <authorList>
            <person name="Gilroy R."/>
        </authorList>
    </citation>
    <scope>NUCLEOTIDE SEQUENCE</scope>
    <source>
        <strain evidence="5">CHK198-12963</strain>
    </source>
</reference>
<dbReference type="PANTHER" id="PTHR46796">
    <property type="entry name" value="HTH-TYPE TRANSCRIPTIONAL ACTIVATOR RHAS-RELATED"/>
    <property type="match status" value="1"/>
</dbReference>
<comment type="caution">
    <text evidence="5">The sequence shown here is derived from an EMBL/GenBank/DDBJ whole genome shotgun (WGS) entry which is preliminary data.</text>
</comment>
<evidence type="ECO:0000256" key="1">
    <source>
        <dbReference type="ARBA" id="ARBA00023015"/>
    </source>
</evidence>
<dbReference type="GO" id="GO:0043565">
    <property type="term" value="F:sequence-specific DNA binding"/>
    <property type="evidence" value="ECO:0007669"/>
    <property type="project" value="InterPro"/>
</dbReference>
<dbReference type="InterPro" id="IPR003313">
    <property type="entry name" value="AraC-bd"/>
</dbReference>
<dbReference type="EMBL" id="DWWB01000005">
    <property type="protein sequence ID" value="HJC65350.1"/>
    <property type="molecule type" value="Genomic_DNA"/>
</dbReference>
<dbReference type="InterPro" id="IPR009057">
    <property type="entry name" value="Homeodomain-like_sf"/>
</dbReference>
<proteinExistence type="predicted"/>
<keyword evidence="2" id="KW-0238">DNA-binding</keyword>
<evidence type="ECO:0000256" key="3">
    <source>
        <dbReference type="ARBA" id="ARBA00023163"/>
    </source>
</evidence>
<feature type="domain" description="HTH araC/xylS-type" evidence="4">
    <location>
        <begin position="184"/>
        <end position="279"/>
    </location>
</feature>
<evidence type="ECO:0000313" key="6">
    <source>
        <dbReference type="Proteomes" id="UP000823863"/>
    </source>
</evidence>
<protein>
    <submittedName>
        <fullName evidence="5">AraC family transcriptional regulator</fullName>
    </submittedName>
</protein>
<dbReference type="Gene3D" id="1.10.10.60">
    <property type="entry name" value="Homeodomain-like"/>
    <property type="match status" value="2"/>
</dbReference>
<evidence type="ECO:0000313" key="5">
    <source>
        <dbReference type="EMBL" id="HJC65350.1"/>
    </source>
</evidence>
<dbReference type="InterPro" id="IPR018060">
    <property type="entry name" value="HTH_AraC"/>
</dbReference>
<dbReference type="SUPFAM" id="SSF51215">
    <property type="entry name" value="Regulatory protein AraC"/>
    <property type="match status" value="1"/>
</dbReference>
<dbReference type="AlphaFoldDB" id="A0A9D2TCF2"/>
<dbReference type="PROSITE" id="PS01124">
    <property type="entry name" value="HTH_ARAC_FAMILY_2"/>
    <property type="match status" value="1"/>
</dbReference>
<dbReference type="GO" id="GO:0003700">
    <property type="term" value="F:DNA-binding transcription factor activity"/>
    <property type="evidence" value="ECO:0007669"/>
    <property type="project" value="InterPro"/>
</dbReference>
<keyword evidence="1" id="KW-0805">Transcription regulation</keyword>
<reference evidence="5" key="1">
    <citation type="journal article" date="2021" name="PeerJ">
        <title>Extensive microbial diversity within the chicken gut microbiome revealed by metagenomics and culture.</title>
        <authorList>
            <person name="Gilroy R."/>
            <person name="Ravi A."/>
            <person name="Getino M."/>
            <person name="Pursley I."/>
            <person name="Horton D.L."/>
            <person name="Alikhan N.F."/>
            <person name="Baker D."/>
            <person name="Gharbi K."/>
            <person name="Hall N."/>
            <person name="Watson M."/>
            <person name="Adriaenssens E.M."/>
            <person name="Foster-Nyarko E."/>
            <person name="Jarju S."/>
            <person name="Secka A."/>
            <person name="Antonio M."/>
            <person name="Oren A."/>
            <person name="Chaudhuri R.R."/>
            <person name="La Ragione R."/>
            <person name="Hildebrand F."/>
            <person name="Pallen M.J."/>
        </authorList>
    </citation>
    <scope>NUCLEOTIDE SEQUENCE</scope>
    <source>
        <strain evidence="5">CHK198-12963</strain>
    </source>
</reference>
<evidence type="ECO:0000259" key="4">
    <source>
        <dbReference type="PROSITE" id="PS01124"/>
    </source>
</evidence>
<dbReference type="Pfam" id="PF12833">
    <property type="entry name" value="HTH_18"/>
    <property type="match status" value="1"/>
</dbReference>
<sequence length="279" mass="31643">MSHSPAAPKTGFLLEDFRIFHIASSSGPVPPHYHDFCKVLALQKGSVRYTIEGRSYDLMPGDLVLVDRGEIHCPQISEKQSYERTILYLSPDFLEQVSPGEPLNRCFIQARYRHSSVLRLGEEERRPLFSLLNRMRKSQKNEEAYASSLLNRVLLLEFLISLNRISMNSHASYLHTGALNYQVSGLIAYINDHLEEDLSIPLLSRECCLSPYHMMRLFKEETGCTIGSYITQKRLSLARELMASGQNATSACFGAGFSSYSSFLRAYKKQFGETPGRKN</sequence>
<dbReference type="SUPFAM" id="SSF46689">
    <property type="entry name" value="Homeodomain-like"/>
    <property type="match status" value="2"/>
</dbReference>
<evidence type="ECO:0000256" key="2">
    <source>
        <dbReference type="ARBA" id="ARBA00023125"/>
    </source>
</evidence>
<organism evidence="5 6">
    <name type="scientific">Candidatus Enterocloster excrementigallinarum</name>
    <dbReference type="NCBI Taxonomy" id="2838558"/>
    <lineage>
        <taxon>Bacteria</taxon>
        <taxon>Bacillati</taxon>
        <taxon>Bacillota</taxon>
        <taxon>Clostridia</taxon>
        <taxon>Lachnospirales</taxon>
        <taxon>Lachnospiraceae</taxon>
        <taxon>Enterocloster</taxon>
    </lineage>
</organism>
<dbReference type="Proteomes" id="UP000823863">
    <property type="component" value="Unassembled WGS sequence"/>
</dbReference>
<name>A0A9D2TCF2_9FIRM</name>